<dbReference type="Proteomes" id="UP000003379">
    <property type="component" value="Unassembled WGS sequence"/>
</dbReference>
<protein>
    <submittedName>
        <fullName evidence="6">Uncharacterized protein</fullName>
    </submittedName>
</protein>
<reference evidence="6 7" key="1">
    <citation type="submission" date="2011-08" db="EMBL/GenBank/DDBJ databases">
        <title>The Genome Sequence of Eubacteriaceae bacterium CM5.</title>
        <authorList>
            <consortium name="The Broad Institute Genome Sequencing Platform"/>
            <person name="Earl A."/>
            <person name="Ward D."/>
            <person name="Feldgarden M."/>
            <person name="Gevers D."/>
            <person name="Sizova M."/>
            <person name="Hazen A."/>
            <person name="Epstein S."/>
            <person name="Young S.K."/>
            <person name="Zeng Q."/>
            <person name="Gargeya S."/>
            <person name="Fitzgerald M."/>
            <person name="Haas B."/>
            <person name="Abouelleil A."/>
            <person name="Alvarado L."/>
            <person name="Arachchi H.M."/>
            <person name="Berlin A."/>
            <person name="Brown A."/>
            <person name="Chapman S.B."/>
            <person name="Chen Z."/>
            <person name="Dunbar C."/>
            <person name="Freedman E."/>
            <person name="Gearin G."/>
            <person name="Gellesch M."/>
            <person name="Goldberg J."/>
            <person name="Griggs A."/>
            <person name="Gujja S."/>
            <person name="Heiman D."/>
            <person name="Howarth C."/>
            <person name="Larson L."/>
            <person name="Lui A."/>
            <person name="MacDonald P.J.P."/>
            <person name="Montmayeur A."/>
            <person name="Murphy C."/>
            <person name="Neiman D."/>
            <person name="Pearson M."/>
            <person name="Priest M."/>
            <person name="Roberts A."/>
            <person name="Saif S."/>
            <person name="Shea T."/>
            <person name="Shenoy N."/>
            <person name="Sisk P."/>
            <person name="Stolte C."/>
            <person name="Sykes S."/>
            <person name="Wortman J."/>
            <person name="Nusbaum C."/>
            <person name="Birren B."/>
        </authorList>
    </citation>
    <scope>NUCLEOTIDE SEQUENCE [LARGE SCALE GENOMIC DNA]</scope>
    <source>
        <strain evidence="6 7">CM5</strain>
    </source>
</reference>
<feature type="domain" description="AAA+ ATPase" evidence="4">
    <location>
        <begin position="580"/>
        <end position="752"/>
    </location>
</feature>
<dbReference type="InterPro" id="IPR001270">
    <property type="entry name" value="ClpA/B"/>
</dbReference>
<dbReference type="SUPFAM" id="SSF52540">
    <property type="entry name" value="P-loop containing nucleoside triphosphate hydrolases"/>
    <property type="match status" value="2"/>
</dbReference>
<dbReference type="PATRIC" id="fig|796940.3.peg.102"/>
<keyword evidence="3" id="KW-0143">Chaperone</keyword>
<dbReference type="Pfam" id="PF10431">
    <property type="entry name" value="ClpB_D2-small"/>
    <property type="match status" value="1"/>
</dbReference>
<dbReference type="Gene3D" id="1.10.8.60">
    <property type="match status" value="2"/>
</dbReference>
<dbReference type="Gene3D" id="4.10.860.10">
    <property type="entry name" value="UVR domain"/>
    <property type="match status" value="1"/>
</dbReference>
<name>G9XA10_9FIRM</name>
<dbReference type="InterPro" id="IPR003959">
    <property type="entry name" value="ATPase_AAA_core"/>
</dbReference>
<proteinExistence type="predicted"/>
<evidence type="ECO:0000313" key="7">
    <source>
        <dbReference type="Proteomes" id="UP000003379"/>
    </source>
</evidence>
<dbReference type="Pfam" id="PF00004">
    <property type="entry name" value="AAA"/>
    <property type="match status" value="1"/>
</dbReference>
<dbReference type="InterPro" id="IPR041546">
    <property type="entry name" value="ClpA/ClpB_AAA_lid"/>
</dbReference>
<dbReference type="GO" id="GO:0005737">
    <property type="term" value="C:cytoplasm"/>
    <property type="evidence" value="ECO:0007669"/>
    <property type="project" value="TreeGrafter"/>
</dbReference>
<dbReference type="PANTHER" id="PTHR11638:SF175">
    <property type="entry name" value="ATP-DEPENDENT CLP PROTEASE, ATP-BINDING SUBUNIT CLPC"/>
    <property type="match status" value="1"/>
</dbReference>
<feature type="domain" description="Clp ATPase C-terminal" evidence="5">
    <location>
        <begin position="751"/>
        <end position="833"/>
    </location>
</feature>
<dbReference type="CDD" id="cd19499">
    <property type="entry name" value="RecA-like_ClpB_Hsp104-like"/>
    <property type="match status" value="1"/>
</dbReference>
<evidence type="ECO:0000313" key="6">
    <source>
        <dbReference type="EMBL" id="EHL20256.1"/>
    </source>
</evidence>
<dbReference type="InterPro" id="IPR027417">
    <property type="entry name" value="P-loop_NTPase"/>
</dbReference>
<evidence type="ECO:0000256" key="3">
    <source>
        <dbReference type="ARBA" id="ARBA00023186"/>
    </source>
</evidence>
<keyword evidence="1" id="KW-0547">Nucleotide-binding</keyword>
<dbReference type="InterPro" id="IPR050130">
    <property type="entry name" value="ClpA_ClpB"/>
</dbReference>
<dbReference type="FunFam" id="3.40.50.300:FF:000025">
    <property type="entry name" value="ATP-dependent Clp protease subunit"/>
    <property type="match status" value="1"/>
</dbReference>
<dbReference type="InterPro" id="IPR018368">
    <property type="entry name" value="ClpA/B_CS1"/>
</dbReference>
<evidence type="ECO:0000256" key="1">
    <source>
        <dbReference type="ARBA" id="ARBA00022741"/>
    </source>
</evidence>
<sequence>MRKCSECNENVAMLYIQDMNDRTKVRGLCLSCAKKLNVPGIDEILEKAGIDHENIDEITEQMNSASEMFEQQMRNIDPLSMKEVFNSISTNEDFVNIGKSLSNLFANSKEDKNKDNKNDEKQTVIIDEIKEDKKEKTNEDTKKDDGLIDMGTFEQELRDMIGNLGSGAGVFGIGMGDQGPVFEDMTKFYEDKDLKEKHNKYQNPKDRKRNMKTIDKFGNNLTRLAQDDKIDPVIGRQKEIDRAIQILNRRTKNNPVLLGEPGVGKTAIAEGLALKIVKGEVPQKLLGYEVIQLDMASIVAGTQFRGQFETRLKNIIDEAKKNGKVILVIDELHSIMGAGDSQGGGLDAANILKPALAKGEIQVIGATTLNEYKKTIEKDKALERRFQSVIVEEPTVEETIEIIKGLKDYYEKYHKIILSDEVIRDAVKLSNRYITDRFLPDKAIDVIDEAGSKTNLKNTYIHEIESIKESIETTRQKQMEASDMQDYEKAANYKTQEAKLQENLKELEKKEYISVTTKDIADVIEDWTKIPVKELTVEESIKLMNLEKNLQKSVIGQDEAISTVSKSIRRNRAGISPVKKPSSFIFVGPTGVGKTQLVKSLAKEMFGSEDMIIRIDMSEYMEKHSVSKFIGSPPGYVGFDEGGQLTDKVRRKPYSIILLDEIEKAHPDVFNMLLQILDDGRLTDSQGRVVRFENTIVIMTSNIGTTFKNKSLGFGSSENVKEKSRVQEALKETFKPEFLNRVDDIVVFNNLDRENLRKIVDIMFNQLSDMIKDKGINIKITDEVKDFILEKGYDEKYGARPLRRTIQKYIEDEIADLFIMQDISKYNMLTLKMLEKQVMIEKA</sequence>
<dbReference type="CDD" id="cd00009">
    <property type="entry name" value="AAA"/>
    <property type="match status" value="1"/>
</dbReference>
<evidence type="ECO:0000259" key="5">
    <source>
        <dbReference type="SMART" id="SM01086"/>
    </source>
</evidence>
<evidence type="ECO:0000256" key="2">
    <source>
        <dbReference type="ARBA" id="ARBA00022840"/>
    </source>
</evidence>
<dbReference type="Pfam" id="PF07724">
    <property type="entry name" value="AAA_2"/>
    <property type="match status" value="1"/>
</dbReference>
<dbReference type="PRINTS" id="PR00300">
    <property type="entry name" value="CLPPROTEASEA"/>
</dbReference>
<dbReference type="Pfam" id="PF17871">
    <property type="entry name" value="AAA_lid_9"/>
    <property type="match status" value="1"/>
</dbReference>
<accession>G9XA10</accession>
<dbReference type="SMART" id="SM00382">
    <property type="entry name" value="AAA"/>
    <property type="match status" value="2"/>
</dbReference>
<dbReference type="AlphaFoldDB" id="G9XA10"/>
<gene>
    <name evidence="6" type="ORF">HMPREF9628_00101</name>
</gene>
<dbReference type="PROSITE" id="PS00870">
    <property type="entry name" value="CLPAB_1"/>
    <property type="match status" value="1"/>
</dbReference>
<evidence type="ECO:0000259" key="4">
    <source>
        <dbReference type="SMART" id="SM00382"/>
    </source>
</evidence>
<organism evidence="6 7">
    <name type="scientific">Peptoanaerobacter stomatis</name>
    <dbReference type="NCBI Taxonomy" id="796937"/>
    <lineage>
        <taxon>Bacteria</taxon>
        <taxon>Bacillati</taxon>
        <taxon>Bacillota</taxon>
        <taxon>Clostridia</taxon>
        <taxon>Peptostreptococcales</taxon>
        <taxon>Filifactoraceae</taxon>
        <taxon>Peptoanaerobacter</taxon>
    </lineage>
</organism>
<feature type="domain" description="AAA+ ATPase" evidence="4">
    <location>
        <begin position="251"/>
        <end position="397"/>
    </location>
</feature>
<dbReference type="Gene3D" id="3.40.50.300">
    <property type="entry name" value="P-loop containing nucleotide triphosphate hydrolases"/>
    <property type="match status" value="2"/>
</dbReference>
<dbReference type="InterPro" id="IPR003593">
    <property type="entry name" value="AAA+_ATPase"/>
</dbReference>
<dbReference type="SMART" id="SM01086">
    <property type="entry name" value="ClpB_D2-small"/>
    <property type="match status" value="1"/>
</dbReference>
<dbReference type="FunFam" id="3.40.50.300:FF:000010">
    <property type="entry name" value="Chaperone clpB 1, putative"/>
    <property type="match status" value="1"/>
</dbReference>
<dbReference type="EMBL" id="AFZG01000001">
    <property type="protein sequence ID" value="EHL20256.1"/>
    <property type="molecule type" value="Genomic_DNA"/>
</dbReference>
<dbReference type="PANTHER" id="PTHR11638">
    <property type="entry name" value="ATP-DEPENDENT CLP PROTEASE"/>
    <property type="match status" value="1"/>
</dbReference>
<comment type="caution">
    <text evidence="6">The sequence shown here is derived from an EMBL/GenBank/DDBJ whole genome shotgun (WGS) entry which is preliminary data.</text>
</comment>
<dbReference type="GO" id="GO:0005524">
    <property type="term" value="F:ATP binding"/>
    <property type="evidence" value="ECO:0007669"/>
    <property type="project" value="UniProtKB-KW"/>
</dbReference>
<dbReference type="InterPro" id="IPR019489">
    <property type="entry name" value="Clp_ATPase_C"/>
</dbReference>
<dbReference type="GO" id="GO:0034605">
    <property type="term" value="P:cellular response to heat"/>
    <property type="evidence" value="ECO:0007669"/>
    <property type="project" value="TreeGrafter"/>
</dbReference>
<dbReference type="RefSeq" id="WP_009528406.1">
    <property type="nucleotide sequence ID" value="NZ_JH414596.1"/>
</dbReference>
<keyword evidence="2" id="KW-0067">ATP-binding</keyword>
<dbReference type="GO" id="GO:0016887">
    <property type="term" value="F:ATP hydrolysis activity"/>
    <property type="evidence" value="ECO:0007669"/>
    <property type="project" value="InterPro"/>
</dbReference>
<dbReference type="HOGENOM" id="CLU_005070_4_3_9"/>